<dbReference type="InterPro" id="IPR002048">
    <property type="entry name" value="EF_hand_dom"/>
</dbReference>
<dbReference type="InterPro" id="IPR011992">
    <property type="entry name" value="EF-hand-dom_pair"/>
</dbReference>
<evidence type="ECO:0000256" key="10">
    <source>
        <dbReference type="SAM" id="Phobius"/>
    </source>
</evidence>
<evidence type="ECO:0000256" key="3">
    <source>
        <dbReference type="ARBA" id="ARBA00022692"/>
    </source>
</evidence>
<gene>
    <name evidence="13" type="primary">107359095</name>
</gene>
<dbReference type="PROSITE" id="PS51384">
    <property type="entry name" value="FAD_FR"/>
    <property type="match status" value="1"/>
</dbReference>
<evidence type="ECO:0000256" key="9">
    <source>
        <dbReference type="ARBA" id="ARBA00023136"/>
    </source>
</evidence>
<feature type="transmembrane region" description="Helical" evidence="10">
    <location>
        <begin position="329"/>
        <end position="352"/>
    </location>
</feature>
<dbReference type="EMBL" id="CAEY01000456">
    <property type="status" value="NOT_ANNOTATED_CDS"/>
    <property type="molecule type" value="Genomic_DNA"/>
</dbReference>
<dbReference type="SFLD" id="SFLDS00052">
    <property type="entry name" value="Ferric_Reductase_Domain"/>
    <property type="match status" value="1"/>
</dbReference>
<proteinExistence type="predicted"/>
<dbReference type="GO" id="GO:0043020">
    <property type="term" value="C:NADPH oxidase complex"/>
    <property type="evidence" value="ECO:0007669"/>
    <property type="project" value="TreeGrafter"/>
</dbReference>
<protein>
    <recommendedName>
        <fullName evidence="15">NADPH oxidase 5</fullName>
    </recommendedName>
</protein>
<keyword evidence="3 10" id="KW-0812">Transmembrane</keyword>
<dbReference type="EnsemblMetazoa" id="tetur01g08470.1">
    <property type="protein sequence ID" value="tetur01g08470.1"/>
    <property type="gene ID" value="tetur01g08470"/>
</dbReference>
<dbReference type="FunFam" id="3.40.50.80:FF:000012">
    <property type="entry name" value="NADPH oxidase, isoform B"/>
    <property type="match status" value="1"/>
</dbReference>
<feature type="transmembrane region" description="Helical" evidence="10">
    <location>
        <begin position="206"/>
        <end position="225"/>
    </location>
</feature>
<dbReference type="InterPro" id="IPR050369">
    <property type="entry name" value="RBOH/FRE"/>
</dbReference>
<keyword evidence="6" id="KW-0521">NADP</keyword>
<dbReference type="Pfam" id="PF13499">
    <property type="entry name" value="EF-hand_7"/>
    <property type="match status" value="1"/>
</dbReference>
<comment type="subcellular location">
    <subcellularLocation>
        <location evidence="1">Membrane</location>
        <topology evidence="1">Multi-pass membrane protein</topology>
    </subcellularLocation>
</comment>
<dbReference type="GO" id="GO:0006952">
    <property type="term" value="P:defense response"/>
    <property type="evidence" value="ECO:0007669"/>
    <property type="project" value="TreeGrafter"/>
</dbReference>
<dbReference type="Pfam" id="PF08030">
    <property type="entry name" value="NAD_binding_6"/>
    <property type="match status" value="1"/>
</dbReference>
<feature type="transmembrane region" description="Helical" evidence="10">
    <location>
        <begin position="387"/>
        <end position="404"/>
    </location>
</feature>
<dbReference type="PANTHER" id="PTHR11972">
    <property type="entry name" value="NADPH OXIDASE"/>
    <property type="match status" value="1"/>
</dbReference>
<dbReference type="PROSITE" id="PS00018">
    <property type="entry name" value="EF_HAND_1"/>
    <property type="match status" value="2"/>
</dbReference>
<dbReference type="Gene3D" id="2.40.30.10">
    <property type="entry name" value="Translation factors"/>
    <property type="match status" value="1"/>
</dbReference>
<dbReference type="AlphaFoldDB" id="T1JRX3"/>
<dbReference type="SMART" id="SM00054">
    <property type="entry name" value="EFh"/>
    <property type="match status" value="2"/>
</dbReference>
<evidence type="ECO:0000256" key="7">
    <source>
        <dbReference type="ARBA" id="ARBA00022989"/>
    </source>
</evidence>
<feature type="transmembrane region" description="Helical" evidence="10">
    <location>
        <begin position="285"/>
        <end position="309"/>
    </location>
</feature>
<evidence type="ECO:0000313" key="14">
    <source>
        <dbReference type="Proteomes" id="UP000015104"/>
    </source>
</evidence>
<evidence type="ECO:0000313" key="13">
    <source>
        <dbReference type="EnsemblMetazoa" id="tetur01g08470.1"/>
    </source>
</evidence>
<evidence type="ECO:0000256" key="2">
    <source>
        <dbReference type="ARBA" id="ARBA00022630"/>
    </source>
</evidence>
<dbReference type="GO" id="GO:0042554">
    <property type="term" value="P:superoxide anion generation"/>
    <property type="evidence" value="ECO:0007669"/>
    <property type="project" value="TreeGrafter"/>
</dbReference>
<reference evidence="13" key="2">
    <citation type="submission" date="2015-06" db="UniProtKB">
        <authorList>
            <consortium name="EnsemblMetazoa"/>
        </authorList>
    </citation>
    <scope>IDENTIFICATION</scope>
</reference>
<dbReference type="InterPro" id="IPR013112">
    <property type="entry name" value="FAD-bd_8"/>
</dbReference>
<dbReference type="OMA" id="WFVVPGC"/>
<keyword evidence="7 10" id="KW-1133">Transmembrane helix</keyword>
<keyword evidence="9 10" id="KW-0472">Membrane</keyword>
<dbReference type="STRING" id="32264.T1JRX3"/>
<dbReference type="PANTHER" id="PTHR11972:SF58">
    <property type="entry name" value="NADPH OXIDASE 5"/>
    <property type="match status" value="1"/>
</dbReference>
<evidence type="ECO:0000256" key="5">
    <source>
        <dbReference type="ARBA" id="ARBA00022837"/>
    </source>
</evidence>
<dbReference type="eggNOG" id="KOG0039">
    <property type="taxonomic scope" value="Eukaryota"/>
</dbReference>
<keyword evidence="14" id="KW-1185">Reference proteome</keyword>
<dbReference type="SUPFAM" id="SSF52343">
    <property type="entry name" value="Ferredoxin reductase-like, C-terminal NADP-linked domain"/>
    <property type="match status" value="1"/>
</dbReference>
<dbReference type="OrthoDB" id="167398at2759"/>
<dbReference type="KEGG" id="tut:107359095"/>
<dbReference type="Pfam" id="PF08022">
    <property type="entry name" value="FAD_binding_8"/>
    <property type="match status" value="1"/>
</dbReference>
<dbReference type="CDD" id="cd06186">
    <property type="entry name" value="NOX_Duox_like_FAD_NADP"/>
    <property type="match status" value="1"/>
</dbReference>
<feature type="domain" description="FAD-binding FR-type" evidence="12">
    <location>
        <begin position="407"/>
        <end position="534"/>
    </location>
</feature>
<evidence type="ECO:0000256" key="6">
    <source>
        <dbReference type="ARBA" id="ARBA00022857"/>
    </source>
</evidence>
<dbReference type="InterPro" id="IPR013130">
    <property type="entry name" value="Fe3_Rdtase_TM_dom"/>
</dbReference>
<keyword evidence="2" id="KW-0285">Flavoprotein</keyword>
<dbReference type="GO" id="GO:0005509">
    <property type="term" value="F:calcium ion binding"/>
    <property type="evidence" value="ECO:0007669"/>
    <property type="project" value="InterPro"/>
</dbReference>
<name>T1JRX3_TETUR</name>
<dbReference type="Gene3D" id="1.10.238.10">
    <property type="entry name" value="EF-hand"/>
    <property type="match status" value="1"/>
</dbReference>
<dbReference type="SFLD" id="SFLDG01168">
    <property type="entry name" value="Ferric_reductase_subgroup_(FRE"/>
    <property type="match status" value="1"/>
</dbReference>
<evidence type="ECO:0000256" key="4">
    <source>
        <dbReference type="ARBA" id="ARBA00022827"/>
    </source>
</evidence>
<dbReference type="GO" id="GO:0016175">
    <property type="term" value="F:superoxide-generating NAD(P)H oxidase activity"/>
    <property type="evidence" value="ECO:0007669"/>
    <property type="project" value="TreeGrafter"/>
</dbReference>
<evidence type="ECO:0000259" key="11">
    <source>
        <dbReference type="PROSITE" id="PS50222"/>
    </source>
</evidence>
<dbReference type="FunFam" id="2.40.30.10:FF:000056">
    <property type="entry name" value="NADPH oxidase 5"/>
    <property type="match status" value="1"/>
</dbReference>
<dbReference type="SUPFAM" id="SSF63380">
    <property type="entry name" value="Riboflavin synthase domain-like"/>
    <property type="match status" value="1"/>
</dbReference>
<feature type="domain" description="EF-hand" evidence="11">
    <location>
        <begin position="85"/>
        <end position="120"/>
    </location>
</feature>
<keyword evidence="8" id="KW-0560">Oxidoreductase</keyword>
<feature type="domain" description="EF-hand" evidence="11">
    <location>
        <begin position="137"/>
        <end position="164"/>
    </location>
</feature>
<dbReference type="HOGENOM" id="CLU_009773_0_0_1"/>
<sequence length="723" mass="83667">MELISRLSRARSQRVVKDVALKLLGDKIDHLCGNQRVTRDDFRNLIVSKNAYFSDRLFQLFNPSGSGNLTKQQIIDNVKAIIYKPVTEKLLFFFRINDIDGDGLISFCELRHLLESCMTENGLVFSEEEINDLTYVLFESADTDQTGTISFDEFQALIAHHPGLIENISISIDRWLLPVPPEPKPLQGYFARKLNLTYIRNNRTSVCFFAVYCVFNLTLFGWRVTEYAEEGKPEPVWIARGAGICLNFNCAFIIFLVLRRTLTFLRTLGINDYFPIDQHIYYHKLCGYLIAFFSIIHTIAHLINFIHLSDERGISLAYFLFNLNPTFKWFYGAASLTGWVCLLSLTIIVVSSLPFVRKSGHFEIFYYCHLFYYVFGISLILHGPSFWMWAALPLLLFIFERFILIKRMFGSTGHTYIERGTILPSRVAHLVIKRPQNFDFRPGDWVYLQIPCIAKWEWHPFTISSAPEMQDYLWLHIRGVGEWTKRVCQIIEQHKDVPFGSVQCKGNPAFVINLKASIPLPVRLDGPYGSPSSHIFNTEHAVLISTGIGVTPFASILQSIMFRYLEARQTCPRCCYSWTDAIPPSVMKLRKVDFVWINREQSSFEWFVHLLSQLEITQAELMEADRFLDMHIYITSAIDNADIRAIGLQLALDLMHSKEERDLITGLKTRTKPGRPRWDEFFDEIQRKNKGRVSLFYCGPPPLGKVLHNYSNQYGFSFHKEIF</sequence>
<reference evidence="14" key="1">
    <citation type="submission" date="2011-08" db="EMBL/GenBank/DDBJ databases">
        <authorList>
            <person name="Rombauts S."/>
        </authorList>
    </citation>
    <scope>NUCLEOTIDE SEQUENCE</scope>
    <source>
        <strain evidence="14">London</strain>
    </source>
</reference>
<dbReference type="Gene3D" id="3.40.50.80">
    <property type="entry name" value="Nucleotide-binding domain of ferredoxin-NADP reductase (FNR) module"/>
    <property type="match status" value="1"/>
</dbReference>
<evidence type="ECO:0000256" key="1">
    <source>
        <dbReference type="ARBA" id="ARBA00004141"/>
    </source>
</evidence>
<evidence type="ECO:0008006" key="15">
    <source>
        <dbReference type="Google" id="ProtNLM"/>
    </source>
</evidence>
<dbReference type="PROSITE" id="PS50222">
    <property type="entry name" value="EF_HAND_2"/>
    <property type="match status" value="2"/>
</dbReference>
<keyword evidence="5" id="KW-0106">Calcium</keyword>
<dbReference type="InterPro" id="IPR017927">
    <property type="entry name" value="FAD-bd_FR_type"/>
</dbReference>
<keyword evidence="4" id="KW-0274">FAD</keyword>
<evidence type="ECO:0000259" key="12">
    <source>
        <dbReference type="PROSITE" id="PS51384"/>
    </source>
</evidence>
<organism evidence="13 14">
    <name type="scientific">Tetranychus urticae</name>
    <name type="common">Two-spotted spider mite</name>
    <dbReference type="NCBI Taxonomy" id="32264"/>
    <lineage>
        <taxon>Eukaryota</taxon>
        <taxon>Metazoa</taxon>
        <taxon>Ecdysozoa</taxon>
        <taxon>Arthropoda</taxon>
        <taxon>Chelicerata</taxon>
        <taxon>Arachnida</taxon>
        <taxon>Acari</taxon>
        <taxon>Acariformes</taxon>
        <taxon>Trombidiformes</taxon>
        <taxon>Prostigmata</taxon>
        <taxon>Eleutherengona</taxon>
        <taxon>Raphignathae</taxon>
        <taxon>Tetranychoidea</taxon>
        <taxon>Tetranychidae</taxon>
        <taxon>Tetranychus</taxon>
    </lineage>
</organism>
<dbReference type="SFLD" id="SFLDG01169">
    <property type="entry name" value="NADPH_oxidase_subgroup_(NOX)"/>
    <property type="match status" value="1"/>
</dbReference>
<dbReference type="InterPro" id="IPR013121">
    <property type="entry name" value="Fe_red_NAD-bd_6"/>
</dbReference>
<accession>T1JRX3</accession>
<dbReference type="Pfam" id="PF01794">
    <property type="entry name" value="Ferric_reduct"/>
    <property type="match status" value="1"/>
</dbReference>
<dbReference type="InterPro" id="IPR017938">
    <property type="entry name" value="Riboflavin_synthase-like_b-brl"/>
</dbReference>
<dbReference type="CDD" id="cd00051">
    <property type="entry name" value="EFh"/>
    <property type="match status" value="1"/>
</dbReference>
<dbReference type="SUPFAM" id="SSF47473">
    <property type="entry name" value="EF-hand"/>
    <property type="match status" value="1"/>
</dbReference>
<dbReference type="InterPro" id="IPR018247">
    <property type="entry name" value="EF_Hand_1_Ca_BS"/>
</dbReference>
<evidence type="ECO:0000256" key="8">
    <source>
        <dbReference type="ARBA" id="ARBA00023002"/>
    </source>
</evidence>
<dbReference type="Proteomes" id="UP000015104">
    <property type="component" value="Unassembled WGS sequence"/>
</dbReference>
<feature type="transmembrane region" description="Helical" evidence="10">
    <location>
        <begin position="237"/>
        <end position="258"/>
    </location>
</feature>
<dbReference type="InterPro" id="IPR039261">
    <property type="entry name" value="FNR_nucleotide-bd"/>
</dbReference>
<feature type="transmembrane region" description="Helical" evidence="10">
    <location>
        <begin position="364"/>
        <end position="381"/>
    </location>
</feature>